<evidence type="ECO:0000256" key="1">
    <source>
        <dbReference type="ARBA" id="ARBA00022448"/>
    </source>
</evidence>
<dbReference type="PANTHER" id="PTHR42781:SF4">
    <property type="entry name" value="SPERMIDINE_PUTRESCINE IMPORT ATP-BINDING PROTEIN POTA"/>
    <property type="match status" value="1"/>
</dbReference>
<dbReference type="InterPro" id="IPR027417">
    <property type="entry name" value="P-loop_NTPase"/>
</dbReference>
<dbReference type="RefSeq" id="WP_262069698.1">
    <property type="nucleotide sequence ID" value="NZ_JAMXOC010000018.1"/>
</dbReference>
<keyword evidence="2" id="KW-1003">Cell membrane</keyword>
<keyword evidence="3" id="KW-0410">Iron transport</keyword>
<dbReference type="PANTHER" id="PTHR42781">
    <property type="entry name" value="SPERMIDINE/PUTRESCINE IMPORT ATP-BINDING PROTEIN POTA"/>
    <property type="match status" value="1"/>
</dbReference>
<evidence type="ECO:0000256" key="3">
    <source>
        <dbReference type="ARBA" id="ARBA00022496"/>
    </source>
</evidence>
<keyword evidence="6" id="KW-0408">Iron</keyword>
<dbReference type="InterPro" id="IPR015853">
    <property type="entry name" value="ABC_transpr_FbpC"/>
</dbReference>
<keyword evidence="11" id="KW-1185">Reference proteome</keyword>
<evidence type="ECO:0000313" key="10">
    <source>
        <dbReference type="EMBL" id="MCP1110817.1"/>
    </source>
</evidence>
<dbReference type="InterPro" id="IPR003439">
    <property type="entry name" value="ABC_transporter-like_ATP-bd"/>
</dbReference>
<evidence type="ECO:0000256" key="2">
    <source>
        <dbReference type="ARBA" id="ARBA00022475"/>
    </source>
</evidence>
<keyword evidence="5 10" id="KW-0067">ATP-binding</keyword>
<keyword evidence="1" id="KW-0813">Transport</keyword>
<dbReference type="PROSITE" id="PS00211">
    <property type="entry name" value="ABC_TRANSPORTER_1"/>
    <property type="match status" value="1"/>
</dbReference>
<dbReference type="Proteomes" id="UP001523565">
    <property type="component" value="Unassembled WGS sequence"/>
</dbReference>
<keyword evidence="7" id="KW-0406">Ion transport</keyword>
<evidence type="ECO:0000259" key="9">
    <source>
        <dbReference type="PROSITE" id="PS50893"/>
    </source>
</evidence>
<organism evidence="10 11">
    <name type="scientific">Ohessyouella blattaphilus</name>
    <dbReference type="NCBI Taxonomy" id="2949333"/>
    <lineage>
        <taxon>Bacteria</taxon>
        <taxon>Bacillati</taxon>
        <taxon>Bacillota</taxon>
        <taxon>Clostridia</taxon>
        <taxon>Lachnospirales</taxon>
        <taxon>Lachnospiraceae</taxon>
        <taxon>Ohessyouella</taxon>
    </lineage>
</organism>
<dbReference type="CDD" id="cd03259">
    <property type="entry name" value="ABC_Carb_Solutes_like"/>
    <property type="match status" value="1"/>
</dbReference>
<keyword evidence="8" id="KW-0472">Membrane</keyword>
<evidence type="ECO:0000256" key="7">
    <source>
        <dbReference type="ARBA" id="ARBA00023065"/>
    </source>
</evidence>
<evidence type="ECO:0000256" key="6">
    <source>
        <dbReference type="ARBA" id="ARBA00023004"/>
    </source>
</evidence>
<reference evidence="10 11" key="1">
    <citation type="journal article" date="2022" name="Genome Biol. Evol.">
        <title>Host diet, physiology and behaviors set the stage for Lachnospiraceae cladogenesis.</title>
        <authorList>
            <person name="Vera-Ponce De Leon A."/>
            <person name="Schneider M."/>
            <person name="Jahnes B.C."/>
            <person name="Sadowski V."/>
            <person name="Camuy-Velez L.A."/>
            <person name="Duan J."/>
            <person name="Sabree Z.L."/>
        </authorList>
    </citation>
    <scope>NUCLEOTIDE SEQUENCE [LARGE SCALE GENOMIC DNA]</scope>
    <source>
        <strain evidence="10 11">PAL227</strain>
    </source>
</reference>
<dbReference type="Pfam" id="PF00005">
    <property type="entry name" value="ABC_tran"/>
    <property type="match status" value="1"/>
</dbReference>
<dbReference type="EMBL" id="JAMZFV010000018">
    <property type="protein sequence ID" value="MCP1110817.1"/>
    <property type="molecule type" value="Genomic_DNA"/>
</dbReference>
<name>A0ABT1ELY8_9FIRM</name>
<comment type="caution">
    <text evidence="10">The sequence shown here is derived from an EMBL/GenBank/DDBJ whole genome shotgun (WGS) entry which is preliminary data.</text>
</comment>
<dbReference type="InterPro" id="IPR017871">
    <property type="entry name" value="ABC_transporter-like_CS"/>
</dbReference>
<dbReference type="GO" id="GO:0005524">
    <property type="term" value="F:ATP binding"/>
    <property type="evidence" value="ECO:0007669"/>
    <property type="project" value="UniProtKB-KW"/>
</dbReference>
<evidence type="ECO:0000313" key="11">
    <source>
        <dbReference type="Proteomes" id="UP001523565"/>
    </source>
</evidence>
<evidence type="ECO:0000256" key="5">
    <source>
        <dbReference type="ARBA" id="ARBA00022840"/>
    </source>
</evidence>
<feature type="domain" description="ABC transporter" evidence="9">
    <location>
        <begin position="3"/>
        <end position="233"/>
    </location>
</feature>
<dbReference type="SUPFAM" id="SSF50331">
    <property type="entry name" value="MOP-like"/>
    <property type="match status" value="1"/>
</dbReference>
<dbReference type="Gene3D" id="3.40.50.300">
    <property type="entry name" value="P-loop containing nucleotide triphosphate hydrolases"/>
    <property type="match status" value="1"/>
</dbReference>
<dbReference type="SMART" id="SM00382">
    <property type="entry name" value="AAA"/>
    <property type="match status" value="1"/>
</dbReference>
<sequence>MYLELKDISKRFDNKEVVKNLSLGIKEGEILCLLGASGCGKTTTLKMIGGFLRPDSGEILLEGEDISSLSPEVRPVSTVFQSYALFPHMNVLKNVMYGLKYQGYSKKQARQEAQRYLELVDLGDYQEARTAEISGGQRQRVALARALVTKPKVLLLDEPLSNLDAALRVKMREEIRDIQRKFKITTIFVTHDQEEAMVVADRIGIMHDGKLTQVGTPEEVYLRPRDAYTKGFLGRVNSFLTPDNERISCRPEEMQFCEAGPFHGTLVKKEFLGFYRLFYLQVGEDEIVLRGDGNKDYKLGEEVFFCLKK</sequence>
<dbReference type="SUPFAM" id="SSF52540">
    <property type="entry name" value="P-loop containing nucleoside triphosphate hydrolases"/>
    <property type="match status" value="1"/>
</dbReference>
<keyword evidence="4" id="KW-0547">Nucleotide-binding</keyword>
<dbReference type="InterPro" id="IPR008995">
    <property type="entry name" value="Mo/tungstate-bd_C_term_dom"/>
</dbReference>
<dbReference type="PROSITE" id="PS50893">
    <property type="entry name" value="ABC_TRANSPORTER_2"/>
    <property type="match status" value="1"/>
</dbReference>
<evidence type="ECO:0000256" key="4">
    <source>
        <dbReference type="ARBA" id="ARBA00022741"/>
    </source>
</evidence>
<gene>
    <name evidence="10" type="ORF">NK118_11185</name>
</gene>
<dbReference type="InterPro" id="IPR003593">
    <property type="entry name" value="AAA+_ATPase"/>
</dbReference>
<protein>
    <submittedName>
        <fullName evidence="10">ABC transporter ATP-binding protein</fullName>
    </submittedName>
</protein>
<accession>A0ABT1ELY8</accession>
<dbReference type="InterPro" id="IPR050093">
    <property type="entry name" value="ABC_SmlMolc_Importer"/>
</dbReference>
<evidence type="ECO:0000256" key="8">
    <source>
        <dbReference type="ARBA" id="ARBA00023136"/>
    </source>
</evidence>
<proteinExistence type="predicted"/>